<keyword evidence="2" id="KW-0274">FAD</keyword>
<keyword evidence="6" id="KW-1185">Reference proteome</keyword>
<comment type="caution">
    <text evidence="5">The sequence shown here is derived from an EMBL/GenBank/DDBJ whole genome shotgun (WGS) entry which is preliminary data.</text>
</comment>
<organism evidence="5 6">
    <name type="scientific">Pseudocercospora fuligena</name>
    <dbReference type="NCBI Taxonomy" id="685502"/>
    <lineage>
        <taxon>Eukaryota</taxon>
        <taxon>Fungi</taxon>
        <taxon>Dikarya</taxon>
        <taxon>Ascomycota</taxon>
        <taxon>Pezizomycotina</taxon>
        <taxon>Dothideomycetes</taxon>
        <taxon>Dothideomycetidae</taxon>
        <taxon>Mycosphaerellales</taxon>
        <taxon>Mycosphaerellaceae</taxon>
        <taxon>Pseudocercospora</taxon>
    </lineage>
</organism>
<dbReference type="AlphaFoldDB" id="A0A8H6VS51"/>
<dbReference type="Gene3D" id="3.40.30.120">
    <property type="match status" value="1"/>
</dbReference>
<evidence type="ECO:0000256" key="3">
    <source>
        <dbReference type="ARBA" id="ARBA00023002"/>
    </source>
</evidence>
<dbReference type="InterPro" id="IPR002938">
    <property type="entry name" value="FAD-bd"/>
</dbReference>
<evidence type="ECO:0000313" key="6">
    <source>
        <dbReference type="Proteomes" id="UP000660729"/>
    </source>
</evidence>
<protein>
    <submittedName>
        <fullName evidence="5">2,4-dichlorophenol 6-monooxygenase</fullName>
    </submittedName>
</protein>
<feature type="domain" description="FAD-binding" evidence="4">
    <location>
        <begin position="9"/>
        <end position="374"/>
    </location>
</feature>
<evidence type="ECO:0000256" key="1">
    <source>
        <dbReference type="ARBA" id="ARBA00022630"/>
    </source>
</evidence>
<dbReference type="InterPro" id="IPR036188">
    <property type="entry name" value="FAD/NAD-bd_sf"/>
</dbReference>
<dbReference type="PRINTS" id="PR00420">
    <property type="entry name" value="RNGMNOXGNASE"/>
</dbReference>
<evidence type="ECO:0000256" key="2">
    <source>
        <dbReference type="ARBA" id="ARBA00022827"/>
    </source>
</evidence>
<evidence type="ECO:0000313" key="5">
    <source>
        <dbReference type="EMBL" id="KAF7198584.1"/>
    </source>
</evidence>
<dbReference type="OrthoDB" id="2690153at2759"/>
<keyword evidence="3" id="KW-0560">Oxidoreductase</keyword>
<keyword evidence="1" id="KW-0285">Flavoprotein</keyword>
<dbReference type="InterPro" id="IPR050641">
    <property type="entry name" value="RIFMO-like"/>
</dbReference>
<name>A0A8H6VS51_9PEZI</name>
<dbReference type="Pfam" id="PF21274">
    <property type="entry name" value="Rng_hyd_C"/>
    <property type="match status" value="1"/>
</dbReference>
<evidence type="ECO:0000259" key="4">
    <source>
        <dbReference type="Pfam" id="PF01494"/>
    </source>
</evidence>
<dbReference type="GO" id="GO:0016709">
    <property type="term" value="F:oxidoreductase activity, acting on paired donors, with incorporation or reduction of molecular oxygen, NAD(P)H as one donor, and incorporation of one atom of oxygen"/>
    <property type="evidence" value="ECO:0007669"/>
    <property type="project" value="UniProtKB-ARBA"/>
</dbReference>
<gene>
    <name evidence="5" type="ORF">HII31_00323</name>
</gene>
<dbReference type="Gene3D" id="3.30.9.10">
    <property type="entry name" value="D-Amino Acid Oxidase, subunit A, domain 2"/>
    <property type="match status" value="1"/>
</dbReference>
<dbReference type="PANTHER" id="PTHR43004:SF8">
    <property type="entry name" value="FAD-BINDING DOMAIN-CONTAINING PROTEIN-RELATED"/>
    <property type="match status" value="1"/>
</dbReference>
<dbReference type="SUPFAM" id="SSF51905">
    <property type="entry name" value="FAD/NAD(P)-binding domain"/>
    <property type="match status" value="1"/>
</dbReference>
<proteinExistence type="predicted"/>
<dbReference type="EMBL" id="JABCIY010000001">
    <property type="protein sequence ID" value="KAF7198584.1"/>
    <property type="molecule type" value="Genomic_DNA"/>
</dbReference>
<keyword evidence="5" id="KW-0503">Monooxygenase</keyword>
<dbReference type="Proteomes" id="UP000660729">
    <property type="component" value="Unassembled WGS sequence"/>
</dbReference>
<dbReference type="PANTHER" id="PTHR43004">
    <property type="entry name" value="TRK SYSTEM POTASSIUM UPTAKE PROTEIN"/>
    <property type="match status" value="1"/>
</dbReference>
<reference evidence="5" key="1">
    <citation type="submission" date="2020-04" db="EMBL/GenBank/DDBJ databases">
        <title>Draft genome resource of the tomato pathogen Pseudocercospora fuligena.</title>
        <authorList>
            <person name="Zaccaron A."/>
        </authorList>
    </citation>
    <scope>NUCLEOTIDE SEQUENCE</scope>
    <source>
        <strain evidence="5">PF001</strain>
    </source>
</reference>
<dbReference type="Gene3D" id="3.50.50.60">
    <property type="entry name" value="FAD/NAD(P)-binding domain"/>
    <property type="match status" value="1"/>
</dbReference>
<dbReference type="GO" id="GO:0071949">
    <property type="term" value="F:FAD binding"/>
    <property type="evidence" value="ECO:0007669"/>
    <property type="project" value="InterPro"/>
</dbReference>
<accession>A0A8H6VS51</accession>
<dbReference type="Pfam" id="PF01494">
    <property type="entry name" value="FAD_binding_3"/>
    <property type="match status" value="1"/>
</dbReference>
<sequence>MSLPGSIGTDLLIIGAGPAGASLAAFLSRYGLKGMMISAGPGTADTPRAHITNLSALDAFRDIDLADECYRLGHQGEHTRHYRWCETLAGEEYARLWSWGNDPKRKGDYERASPNPGILDLPQTVLEPMLVRFATNHGWRVQFNQELISFHERVDADGKHVIVALVKDRLRDVEYHITCRYLFGADGGRSVVASQLGLPFNKTPGEGTAWNVLVKSDIGHLMQSREGNLHWNLRLQRNDPWMVNTRMVKPWNEWLMAVLPKDPFTPAPEYSAEEWKDVWRDLVGDPDIEVEVLKISKWAVNEVCAEKYSNGRVLCLGDAVHRHPPTNGLGSNTCVGDAFNLAWKINLVMKGVADESLLETYSIERQPVAAEVVKITNVHLRHHVAVWQILGVMPPGPDWTLEKATAGLKIMEEDSEAGRQARTMFRDTFLSVEHETHALGLEMGQRYVSNAVVKHEGESEWQLEGKEKEDPILFYESSTYPGRRLPHMWLSTRSADKKISTHDLAGKGKFSLMTGIGGGRWKEAAKIIEQELELPINCFSIGLGQDWEDLYFDWSLKRGIEEDGAVLVRPDLFVAWRAPSCPTTLEEAKRELEKVFRTILGRP</sequence>